<dbReference type="GO" id="GO:0016853">
    <property type="term" value="F:isomerase activity"/>
    <property type="evidence" value="ECO:0007669"/>
    <property type="project" value="TreeGrafter"/>
</dbReference>
<dbReference type="Proteomes" id="UP000509626">
    <property type="component" value="Chromosome"/>
</dbReference>
<dbReference type="AlphaFoldDB" id="A0A7D5QB95"/>
<sequence length="302" mass="32893">MPDNPFHVVDVFAREQYAGNQLAVFHDAAGLDDPTMQALTRETNFSECTFLVGESDGGHDVRIFDPAEELPFAGHPTLGTAYVLREFVREDRPDELTLNLGVGPIDVWVERDERGSRGNAGGASPPAETYWMRQIEPTFGERPPRDLVARMVGLDEGDLDDYPVQAVSTGLPTLVVPVDSLDAVKRAETTRPAYGEFIDGYGGHNVLVFSEETEADGDLHVRVLADWAGVPEDPATGSSNGCLAAWLVEHRYFDDPEVDVTVEQGYEVGRPSALRLRAWAGDDGIAVEVGGRAFPVAEGRLL</sequence>
<dbReference type="GO" id="GO:0005737">
    <property type="term" value="C:cytoplasm"/>
    <property type="evidence" value="ECO:0007669"/>
    <property type="project" value="TreeGrafter"/>
</dbReference>
<protein>
    <submittedName>
        <fullName evidence="1">PhzF family phenazine biosynthesis protein</fullName>
    </submittedName>
</protein>
<gene>
    <name evidence="1" type="ORF">HUG12_11925</name>
</gene>
<name>A0A7D5QB95_9EURY</name>
<accession>A0A7D5QB95</accession>
<evidence type="ECO:0000313" key="2">
    <source>
        <dbReference type="Proteomes" id="UP000509626"/>
    </source>
</evidence>
<dbReference type="GeneID" id="56038178"/>
<dbReference type="SUPFAM" id="SSF54506">
    <property type="entry name" value="Diaminopimelate epimerase-like"/>
    <property type="match status" value="1"/>
</dbReference>
<dbReference type="PIRSF" id="PIRSF016184">
    <property type="entry name" value="PhzC_PhzF"/>
    <property type="match status" value="1"/>
</dbReference>
<keyword evidence="2" id="KW-1185">Reference proteome</keyword>
<dbReference type="RefSeq" id="WP_179268983.1">
    <property type="nucleotide sequence ID" value="NZ_CP058579.1"/>
</dbReference>
<proteinExistence type="predicted"/>
<reference evidence="1 2" key="1">
    <citation type="submission" date="2020-06" db="EMBL/GenBank/DDBJ databases">
        <title>NJ-3-1, isolated from saline soil.</title>
        <authorList>
            <person name="Cui H.L."/>
            <person name="Shi X."/>
        </authorList>
    </citation>
    <scope>NUCLEOTIDE SEQUENCE [LARGE SCALE GENOMIC DNA]</scope>
    <source>
        <strain evidence="1 2">NJ-3-1</strain>
    </source>
</reference>
<dbReference type="PANTHER" id="PTHR13774:SF32">
    <property type="entry name" value="ANTISENSE-ENHANCING SEQUENCE 1"/>
    <property type="match status" value="1"/>
</dbReference>
<dbReference type="EMBL" id="CP058579">
    <property type="protein sequence ID" value="QLG62398.1"/>
    <property type="molecule type" value="Genomic_DNA"/>
</dbReference>
<dbReference type="NCBIfam" id="TIGR00654">
    <property type="entry name" value="PhzF_family"/>
    <property type="match status" value="1"/>
</dbReference>
<dbReference type="KEGG" id="halu:HUG12_11925"/>
<dbReference type="Pfam" id="PF02567">
    <property type="entry name" value="PhzC-PhzF"/>
    <property type="match status" value="1"/>
</dbReference>
<dbReference type="OrthoDB" id="105902at2157"/>
<organism evidence="1 2">
    <name type="scientific">Halorarum salinum</name>
    <dbReference type="NCBI Taxonomy" id="2743089"/>
    <lineage>
        <taxon>Archaea</taxon>
        <taxon>Methanobacteriati</taxon>
        <taxon>Methanobacteriota</taxon>
        <taxon>Stenosarchaea group</taxon>
        <taxon>Halobacteria</taxon>
        <taxon>Halobacteriales</taxon>
        <taxon>Haloferacaceae</taxon>
        <taxon>Halorarum</taxon>
    </lineage>
</organism>
<dbReference type="PANTHER" id="PTHR13774">
    <property type="entry name" value="PHENAZINE BIOSYNTHESIS PROTEIN"/>
    <property type="match status" value="1"/>
</dbReference>
<evidence type="ECO:0000313" key="1">
    <source>
        <dbReference type="EMBL" id="QLG62398.1"/>
    </source>
</evidence>
<dbReference type="Gene3D" id="3.10.310.10">
    <property type="entry name" value="Diaminopimelate Epimerase, Chain A, domain 1"/>
    <property type="match status" value="2"/>
</dbReference>
<dbReference type="InterPro" id="IPR003719">
    <property type="entry name" value="Phenazine_PhzF-like"/>
</dbReference>